<feature type="transmembrane region" description="Helical" evidence="8">
    <location>
        <begin position="165"/>
        <end position="196"/>
    </location>
</feature>
<sequence>MPRYSTDFLSRKSVLFLVVVGLCLLAVIRSVYGFYQPIPLQVDEAQYLGWAHDIAAGYYSKPPFIAWALGGGAAICNGLGIQQIEGCTRMLQSPALLLSAIAIALTAFQLFGSRKIAVASALLFLTMPLSGFYGLVASTDAWLFLWWSFALLAFVVAQKEDNSSLVPWILCGIALGFGLLTKYSMGIFVFSAVIWLLMQKRLFTKAPFIAGLTAFIVFLPNILWNIKTGFPTLTHHLELSHVDTAVSAGWDLYERFNELFGFFSAQFLMFGPLAFLALLIISSGFGGQGFTAVERKSQGLLLVFTWPMLGIILLQAFMSRAHGNWAAPAYVAASILVTAYWLGVQDNRLGAKPKIALRTSAFSTTIIVGLIVSVLIMIAPHWSASHEEVRTSQKNPLRKLKGWKEAALWAQQRVQQQPMHVMSDDRDMLAALSSYGYPEIYPPLAWNPSQHKDSHYRWFYDVKDATELNKGEILVLLVGPSTGIDLGQLERSFEQVTPIDDANLAAIPLGGNNYRAWAFIVRGFKGYQ</sequence>
<dbReference type="GO" id="GO:0016763">
    <property type="term" value="F:pentosyltransferase activity"/>
    <property type="evidence" value="ECO:0007669"/>
    <property type="project" value="TreeGrafter"/>
</dbReference>
<evidence type="ECO:0000313" key="11">
    <source>
        <dbReference type="Proteomes" id="UP000826722"/>
    </source>
</evidence>
<dbReference type="KEGG" id="mpau:ZMTM_09860"/>
<feature type="transmembrane region" description="Helical" evidence="8">
    <location>
        <begin position="208"/>
        <end position="226"/>
    </location>
</feature>
<feature type="transmembrane region" description="Helical" evidence="8">
    <location>
        <begin position="299"/>
        <end position="319"/>
    </location>
</feature>
<dbReference type="RefSeq" id="WP_221765225.1">
    <property type="nucleotide sequence ID" value="NZ_AP024110.1"/>
</dbReference>
<keyword evidence="5 8" id="KW-0812">Transmembrane</keyword>
<dbReference type="Proteomes" id="UP000826722">
    <property type="component" value="Chromosome"/>
</dbReference>
<keyword evidence="4" id="KW-0808">Transferase</keyword>
<evidence type="ECO:0000256" key="8">
    <source>
        <dbReference type="SAM" id="Phobius"/>
    </source>
</evidence>
<feature type="transmembrane region" description="Helical" evidence="8">
    <location>
        <begin position="143"/>
        <end position="159"/>
    </location>
</feature>
<evidence type="ECO:0000256" key="7">
    <source>
        <dbReference type="ARBA" id="ARBA00023136"/>
    </source>
</evidence>
<dbReference type="GO" id="GO:0009103">
    <property type="term" value="P:lipopolysaccharide biosynthetic process"/>
    <property type="evidence" value="ECO:0007669"/>
    <property type="project" value="UniProtKB-ARBA"/>
</dbReference>
<evidence type="ECO:0000259" key="9">
    <source>
        <dbReference type="Pfam" id="PF13231"/>
    </source>
</evidence>
<evidence type="ECO:0000256" key="5">
    <source>
        <dbReference type="ARBA" id="ARBA00022692"/>
    </source>
</evidence>
<feature type="transmembrane region" description="Helical" evidence="8">
    <location>
        <begin position="64"/>
        <end position="81"/>
    </location>
</feature>
<evidence type="ECO:0000256" key="4">
    <source>
        <dbReference type="ARBA" id="ARBA00022679"/>
    </source>
</evidence>
<dbReference type="InterPro" id="IPR050297">
    <property type="entry name" value="LipidA_mod_glycosyltrf_83"/>
</dbReference>
<keyword evidence="2" id="KW-1003">Cell membrane</keyword>
<comment type="subcellular location">
    <subcellularLocation>
        <location evidence="1">Cell membrane</location>
        <topology evidence="1">Multi-pass membrane protein</topology>
    </subcellularLocation>
</comment>
<feature type="transmembrane region" description="Helical" evidence="8">
    <location>
        <begin position="259"/>
        <end position="287"/>
    </location>
</feature>
<dbReference type="InterPro" id="IPR038731">
    <property type="entry name" value="RgtA/B/C-like"/>
</dbReference>
<evidence type="ECO:0000313" key="10">
    <source>
        <dbReference type="EMBL" id="BCM24727.1"/>
    </source>
</evidence>
<dbReference type="Pfam" id="PF13231">
    <property type="entry name" value="PMT_2"/>
    <property type="match status" value="1"/>
</dbReference>
<feature type="transmembrane region" description="Helical" evidence="8">
    <location>
        <begin position="117"/>
        <end position="136"/>
    </location>
</feature>
<keyword evidence="6 8" id="KW-1133">Transmembrane helix</keyword>
<evidence type="ECO:0000256" key="6">
    <source>
        <dbReference type="ARBA" id="ARBA00022989"/>
    </source>
</evidence>
<evidence type="ECO:0000256" key="1">
    <source>
        <dbReference type="ARBA" id="ARBA00004651"/>
    </source>
</evidence>
<organism evidence="10 11">
    <name type="scientific">Methyloradius palustris</name>
    <dbReference type="NCBI Taxonomy" id="2778876"/>
    <lineage>
        <taxon>Bacteria</taxon>
        <taxon>Pseudomonadati</taxon>
        <taxon>Pseudomonadota</taxon>
        <taxon>Betaproteobacteria</taxon>
        <taxon>Nitrosomonadales</taxon>
        <taxon>Methylophilaceae</taxon>
        <taxon>Methyloradius</taxon>
    </lineage>
</organism>
<name>A0A8D5G7T5_9PROT</name>
<keyword evidence="3" id="KW-0328">Glycosyltransferase</keyword>
<evidence type="ECO:0000256" key="3">
    <source>
        <dbReference type="ARBA" id="ARBA00022676"/>
    </source>
</evidence>
<feature type="domain" description="Glycosyltransferase RgtA/B/C/D-like" evidence="9">
    <location>
        <begin position="60"/>
        <end position="224"/>
    </location>
</feature>
<protein>
    <recommendedName>
        <fullName evidence="9">Glycosyltransferase RgtA/B/C/D-like domain-containing protein</fullName>
    </recommendedName>
</protein>
<feature type="transmembrane region" description="Helical" evidence="8">
    <location>
        <begin position="93"/>
        <end position="111"/>
    </location>
</feature>
<accession>A0A8D5G7T5</accession>
<evidence type="ECO:0000256" key="2">
    <source>
        <dbReference type="ARBA" id="ARBA00022475"/>
    </source>
</evidence>
<dbReference type="PANTHER" id="PTHR33908:SF11">
    <property type="entry name" value="MEMBRANE PROTEIN"/>
    <property type="match status" value="1"/>
</dbReference>
<dbReference type="AlphaFoldDB" id="A0A8D5G7T5"/>
<feature type="transmembrane region" description="Helical" evidence="8">
    <location>
        <begin position="355"/>
        <end position="382"/>
    </location>
</feature>
<keyword evidence="7 8" id="KW-0472">Membrane</keyword>
<dbReference type="EMBL" id="AP024110">
    <property type="protein sequence ID" value="BCM24727.1"/>
    <property type="molecule type" value="Genomic_DNA"/>
</dbReference>
<keyword evidence="11" id="KW-1185">Reference proteome</keyword>
<feature type="transmembrane region" description="Helical" evidence="8">
    <location>
        <begin position="325"/>
        <end position="343"/>
    </location>
</feature>
<dbReference type="GO" id="GO:0005886">
    <property type="term" value="C:plasma membrane"/>
    <property type="evidence" value="ECO:0007669"/>
    <property type="project" value="UniProtKB-SubCell"/>
</dbReference>
<proteinExistence type="predicted"/>
<reference evidence="10" key="1">
    <citation type="journal article" date="2021" name="Arch. Microbiol.">
        <title>Methyloradius palustris gen. nov., sp. nov., a methanol-oxidizing bacterium isolated from snow.</title>
        <authorList>
            <person name="Miyadera T."/>
            <person name="Kojima H."/>
            <person name="Fukui M."/>
        </authorList>
    </citation>
    <scope>NUCLEOTIDE SEQUENCE</scope>
    <source>
        <strain evidence="10">Zm11</strain>
    </source>
</reference>
<gene>
    <name evidence="10" type="ORF">ZMTM_09860</name>
</gene>
<dbReference type="PANTHER" id="PTHR33908">
    <property type="entry name" value="MANNOSYLTRANSFERASE YKCB-RELATED"/>
    <property type="match status" value="1"/>
</dbReference>